<dbReference type="Pfam" id="PF03690">
    <property type="entry name" value="MYG1_exonuc"/>
    <property type="match status" value="1"/>
</dbReference>
<dbReference type="OrthoDB" id="10265310at2759"/>
<sequence>MSGKSIVRIGTADGDFYCSGVLACALLKLLPQYKDASIVRSGDKSVLDTCDIVVDVGGEYDPSRHRYDHNIKDFKESVSTIIRKPGYDSTVELTSAGLIYCHFGHKILRNILSDVTEGRVIDEMFKFIYDKLIKEIDAIDNDEQMYDAVPLYLSCTDLSARIRRLNFSLNSQEKEKQFEKAVALAQTEFLEIVQDVKNVHLPSMDIVRHAVESRFEVDPSGEIITLSKFLLYEEYLFKLEKEMNISPSIKYVILENQESRDCSYWIECMPVALRSRMYRMLLPQAWGGLKSDALVKACGIEGALFVLSSRCMGSHKTKDGAISMAQEALKIGKTVQGGEK</sequence>
<dbReference type="InterPro" id="IPR003226">
    <property type="entry name" value="MYG1_exonuclease"/>
</dbReference>
<dbReference type="GO" id="GO:0005737">
    <property type="term" value="C:cytoplasm"/>
    <property type="evidence" value="ECO:0007669"/>
    <property type="project" value="TreeGrafter"/>
</dbReference>
<accession>A0A6J1R7I2</accession>
<evidence type="ECO:0000313" key="3">
    <source>
        <dbReference type="RefSeq" id="XP_024888896.1"/>
    </source>
</evidence>
<gene>
    <name evidence="3" type="primary">LOC112465545</name>
</gene>
<evidence type="ECO:0000313" key="2">
    <source>
        <dbReference type="Proteomes" id="UP000504618"/>
    </source>
</evidence>
<dbReference type="PANTHER" id="PTHR11215">
    <property type="entry name" value="METAL DEPENDENT HYDROLASE - RELATED"/>
    <property type="match status" value="1"/>
</dbReference>
<dbReference type="GeneID" id="112465545"/>
<reference evidence="3" key="1">
    <citation type="submission" date="2025-08" db="UniProtKB">
        <authorList>
            <consortium name="RefSeq"/>
        </authorList>
    </citation>
    <scope>IDENTIFICATION</scope>
    <source>
        <tissue evidence="3">Whole body</tissue>
    </source>
</reference>
<organism evidence="2 3">
    <name type="scientific">Temnothorax curvispinosus</name>
    <dbReference type="NCBI Taxonomy" id="300111"/>
    <lineage>
        <taxon>Eukaryota</taxon>
        <taxon>Metazoa</taxon>
        <taxon>Ecdysozoa</taxon>
        <taxon>Arthropoda</taxon>
        <taxon>Hexapoda</taxon>
        <taxon>Insecta</taxon>
        <taxon>Pterygota</taxon>
        <taxon>Neoptera</taxon>
        <taxon>Endopterygota</taxon>
        <taxon>Hymenoptera</taxon>
        <taxon>Apocrita</taxon>
        <taxon>Aculeata</taxon>
        <taxon>Formicoidea</taxon>
        <taxon>Formicidae</taxon>
        <taxon>Myrmicinae</taxon>
        <taxon>Temnothorax</taxon>
    </lineage>
</organism>
<dbReference type="PANTHER" id="PTHR11215:SF1">
    <property type="entry name" value="MYG1 EXONUCLEASE"/>
    <property type="match status" value="1"/>
</dbReference>
<comment type="similarity">
    <text evidence="1">Belongs to the MYG1 family.</text>
</comment>
<dbReference type="Proteomes" id="UP000504618">
    <property type="component" value="Unplaced"/>
</dbReference>
<evidence type="ECO:0000256" key="1">
    <source>
        <dbReference type="ARBA" id="ARBA00010105"/>
    </source>
</evidence>
<keyword evidence="2" id="KW-1185">Reference proteome</keyword>
<dbReference type="AlphaFoldDB" id="A0A6J1R7I2"/>
<protein>
    <submittedName>
        <fullName evidence="3">UPF0160 protein MYG1, mitochondrial-like</fullName>
    </submittedName>
</protein>
<proteinExistence type="inferred from homology"/>
<dbReference type="GO" id="GO:0005634">
    <property type="term" value="C:nucleus"/>
    <property type="evidence" value="ECO:0007669"/>
    <property type="project" value="TreeGrafter"/>
</dbReference>
<name>A0A6J1R7I2_9HYME</name>
<dbReference type="RefSeq" id="XP_024888896.1">
    <property type="nucleotide sequence ID" value="XM_025033128.1"/>
</dbReference>